<dbReference type="RefSeq" id="WP_345537715.1">
    <property type="nucleotide sequence ID" value="NZ_BAABGJ010000017.1"/>
</dbReference>
<sequence>MIHKFLKTLLPRMLAATTCALIANHALAQGNYPSRPIRIVVCTAPGGATDLTTRLVAQKMSEKLGQSVVVENKPGADTLLGILYAKEQPADGYTLVAQSLNFSTLPYIKKTPGYSPTKDFIGVGTMSRVPFLMVVGGEEPSKTVSDYVARAKKEHLSYGHGGTAGAPHIAGELFLRAHNIQAQAIPYKGNGAVMPDLIAGRVSFLFDAYVSSSGFLTSGRARALAVANPTRLSVLPNVPTFKELGVDFSYGVWLGLLAKAGTPPDAVNKLSEALRYALASEEVGGRLRSDGSDVSFMTPRDFTDYLAREYEDMGKVAGELGFTKE</sequence>
<comment type="caution">
    <text evidence="3">The sequence shown here is derived from an EMBL/GenBank/DDBJ whole genome shotgun (WGS) entry which is preliminary data.</text>
</comment>
<evidence type="ECO:0000313" key="3">
    <source>
        <dbReference type="EMBL" id="GAA4340810.1"/>
    </source>
</evidence>
<dbReference type="SUPFAM" id="SSF53850">
    <property type="entry name" value="Periplasmic binding protein-like II"/>
    <property type="match status" value="1"/>
</dbReference>
<proteinExistence type="inferred from homology"/>
<feature type="chain" id="PRO_5046178828" evidence="2">
    <location>
        <begin position="29"/>
        <end position="325"/>
    </location>
</feature>
<dbReference type="EMBL" id="BAABGJ010000017">
    <property type="protein sequence ID" value="GAA4340810.1"/>
    <property type="molecule type" value="Genomic_DNA"/>
</dbReference>
<dbReference type="Gene3D" id="3.40.190.150">
    <property type="entry name" value="Bordetella uptake gene, domain 1"/>
    <property type="match status" value="1"/>
</dbReference>
<gene>
    <name evidence="3" type="ORF">GCM10023165_21060</name>
</gene>
<evidence type="ECO:0000256" key="1">
    <source>
        <dbReference type="ARBA" id="ARBA00006987"/>
    </source>
</evidence>
<feature type="signal peptide" evidence="2">
    <location>
        <begin position="1"/>
        <end position="28"/>
    </location>
</feature>
<keyword evidence="2" id="KW-0732">Signal</keyword>
<dbReference type="CDD" id="cd07012">
    <property type="entry name" value="PBP2_Bug_TTT"/>
    <property type="match status" value="1"/>
</dbReference>
<comment type="similarity">
    <text evidence="1">Belongs to the UPF0065 (bug) family.</text>
</comment>
<dbReference type="InterPro" id="IPR042100">
    <property type="entry name" value="Bug_dom1"/>
</dbReference>
<dbReference type="PIRSF" id="PIRSF017082">
    <property type="entry name" value="YflP"/>
    <property type="match status" value="1"/>
</dbReference>
<dbReference type="Proteomes" id="UP001500975">
    <property type="component" value="Unassembled WGS sequence"/>
</dbReference>
<accession>A0ABP8HL11</accession>
<dbReference type="Gene3D" id="3.40.190.10">
    <property type="entry name" value="Periplasmic binding protein-like II"/>
    <property type="match status" value="1"/>
</dbReference>
<reference evidence="4" key="1">
    <citation type="journal article" date="2019" name="Int. J. Syst. Evol. Microbiol.">
        <title>The Global Catalogue of Microorganisms (GCM) 10K type strain sequencing project: providing services to taxonomists for standard genome sequencing and annotation.</title>
        <authorList>
            <consortium name="The Broad Institute Genomics Platform"/>
            <consortium name="The Broad Institute Genome Sequencing Center for Infectious Disease"/>
            <person name="Wu L."/>
            <person name="Ma J."/>
        </authorList>
    </citation>
    <scope>NUCLEOTIDE SEQUENCE [LARGE SCALE GENOMIC DNA]</scope>
    <source>
        <strain evidence="4">JCM 17804</strain>
    </source>
</reference>
<name>A0ABP8HL11_9BURK</name>
<dbReference type="PANTHER" id="PTHR42928">
    <property type="entry name" value="TRICARBOXYLATE-BINDING PROTEIN"/>
    <property type="match status" value="1"/>
</dbReference>
<organism evidence="3 4">
    <name type="scientific">Variovorax defluvii</name>
    <dbReference type="NCBI Taxonomy" id="913761"/>
    <lineage>
        <taxon>Bacteria</taxon>
        <taxon>Pseudomonadati</taxon>
        <taxon>Pseudomonadota</taxon>
        <taxon>Betaproteobacteria</taxon>
        <taxon>Burkholderiales</taxon>
        <taxon>Comamonadaceae</taxon>
        <taxon>Variovorax</taxon>
    </lineage>
</organism>
<dbReference type="Pfam" id="PF03401">
    <property type="entry name" value="TctC"/>
    <property type="match status" value="1"/>
</dbReference>
<dbReference type="PANTHER" id="PTHR42928:SF5">
    <property type="entry name" value="BLR1237 PROTEIN"/>
    <property type="match status" value="1"/>
</dbReference>
<keyword evidence="4" id="KW-1185">Reference proteome</keyword>
<evidence type="ECO:0000313" key="4">
    <source>
        <dbReference type="Proteomes" id="UP001500975"/>
    </source>
</evidence>
<dbReference type="InterPro" id="IPR005064">
    <property type="entry name" value="BUG"/>
</dbReference>
<evidence type="ECO:0000256" key="2">
    <source>
        <dbReference type="SAM" id="SignalP"/>
    </source>
</evidence>
<protein>
    <submittedName>
        <fullName evidence="3">Tripartite tricarboxylate transporter substrate-binding protein</fullName>
    </submittedName>
</protein>